<dbReference type="Gene3D" id="3.30.40.10">
    <property type="entry name" value="Zinc/RING finger domain, C3HC4 (zinc finger)"/>
    <property type="match status" value="1"/>
</dbReference>
<evidence type="ECO:0000256" key="3">
    <source>
        <dbReference type="ARBA" id="ARBA00022833"/>
    </source>
</evidence>
<comment type="caution">
    <text evidence="6">The sequence shown here is derived from an EMBL/GenBank/DDBJ whole genome shotgun (WGS) entry which is preliminary data.</text>
</comment>
<dbReference type="InterPro" id="IPR013083">
    <property type="entry name" value="Znf_RING/FYVE/PHD"/>
</dbReference>
<name>A0A3S1BYQ1_ELYCH</name>
<dbReference type="AlphaFoldDB" id="A0A3S1BYQ1"/>
<dbReference type="InterPro" id="IPR038632">
    <property type="entry name" value="ZFYVE21_C_sf"/>
</dbReference>
<accession>A0A3S1BYQ1</accession>
<keyword evidence="3" id="KW-0862">Zinc</keyword>
<dbReference type="Proteomes" id="UP000271974">
    <property type="component" value="Unassembled WGS sequence"/>
</dbReference>
<dbReference type="InterPro" id="IPR017455">
    <property type="entry name" value="Znf_FYVE-rel"/>
</dbReference>
<keyword evidence="1" id="KW-0479">Metal-binding</keyword>
<sequence length="235" mass="26647">MANSQKRLVKSRSGLRMVFVDEKIASPFTKEEPPWVPDNDCSHCQNIECQTKFDLLKRKHHCRRCGKCFCDSCSNNVIALPRMCFIDPVRHCMSCFLVTKKENEFFDRHIKNLIAGGRFRIHADESNTNPGKIFSCLLSSDHRNLNFEGDIGDTQEKICIDKIDAVQIAAAETDQQGNLIGTGIAIRYTNSIGNMVMLKMEVENGSKRKQSMTWIASMQKAFKLVQDSKSTGYDP</sequence>
<dbReference type="PANTHER" id="PTHR39490:SF8">
    <property type="entry name" value="ZINC FINGER FYVE DOMAIN-CONTAINING PROTEIN 21"/>
    <property type="match status" value="1"/>
</dbReference>
<dbReference type="InterPro" id="IPR052113">
    <property type="entry name" value="FYVE-type_Zinc_Finger"/>
</dbReference>
<evidence type="ECO:0000256" key="2">
    <source>
        <dbReference type="ARBA" id="ARBA00022771"/>
    </source>
</evidence>
<organism evidence="6 7">
    <name type="scientific">Elysia chlorotica</name>
    <name type="common">Eastern emerald elysia</name>
    <name type="synonym">Sea slug</name>
    <dbReference type="NCBI Taxonomy" id="188477"/>
    <lineage>
        <taxon>Eukaryota</taxon>
        <taxon>Metazoa</taxon>
        <taxon>Spiralia</taxon>
        <taxon>Lophotrochozoa</taxon>
        <taxon>Mollusca</taxon>
        <taxon>Gastropoda</taxon>
        <taxon>Heterobranchia</taxon>
        <taxon>Euthyneura</taxon>
        <taxon>Panpulmonata</taxon>
        <taxon>Sacoglossa</taxon>
        <taxon>Placobranchoidea</taxon>
        <taxon>Plakobranchidae</taxon>
        <taxon>Elysia</taxon>
    </lineage>
</organism>
<dbReference type="CDD" id="cd15727">
    <property type="entry name" value="FYVE_ZF21"/>
    <property type="match status" value="1"/>
</dbReference>
<protein>
    <recommendedName>
        <fullName evidence="5">FYVE-type domain-containing protein</fullName>
    </recommendedName>
</protein>
<evidence type="ECO:0000313" key="7">
    <source>
        <dbReference type="Proteomes" id="UP000271974"/>
    </source>
</evidence>
<dbReference type="InterPro" id="IPR032031">
    <property type="entry name" value="ZFYVE21_C"/>
</dbReference>
<dbReference type="InterPro" id="IPR011011">
    <property type="entry name" value="Znf_FYVE_PHD"/>
</dbReference>
<dbReference type="Pfam" id="PF16696">
    <property type="entry name" value="ZFYVE21_C"/>
    <property type="match status" value="1"/>
</dbReference>
<evidence type="ECO:0000256" key="4">
    <source>
        <dbReference type="PROSITE-ProRule" id="PRU00091"/>
    </source>
</evidence>
<dbReference type="InterPro" id="IPR000306">
    <property type="entry name" value="Znf_FYVE"/>
</dbReference>
<dbReference type="EMBL" id="RQTK01000513">
    <property type="protein sequence ID" value="RUS78379.1"/>
    <property type="molecule type" value="Genomic_DNA"/>
</dbReference>
<dbReference type="Pfam" id="PF01363">
    <property type="entry name" value="FYVE"/>
    <property type="match status" value="1"/>
</dbReference>
<evidence type="ECO:0000256" key="1">
    <source>
        <dbReference type="ARBA" id="ARBA00022723"/>
    </source>
</evidence>
<dbReference type="SMART" id="SM00064">
    <property type="entry name" value="FYVE"/>
    <property type="match status" value="1"/>
</dbReference>
<proteinExistence type="predicted"/>
<keyword evidence="7" id="KW-1185">Reference proteome</keyword>
<feature type="domain" description="FYVE-type" evidence="5">
    <location>
        <begin position="49"/>
        <end position="100"/>
    </location>
</feature>
<evidence type="ECO:0000313" key="6">
    <source>
        <dbReference type="EMBL" id="RUS78379.1"/>
    </source>
</evidence>
<gene>
    <name evidence="6" type="ORF">EGW08_013850</name>
</gene>
<keyword evidence="2 4" id="KW-0863">Zinc-finger</keyword>
<reference evidence="6 7" key="1">
    <citation type="submission" date="2019-01" db="EMBL/GenBank/DDBJ databases">
        <title>A draft genome assembly of the solar-powered sea slug Elysia chlorotica.</title>
        <authorList>
            <person name="Cai H."/>
            <person name="Li Q."/>
            <person name="Fang X."/>
            <person name="Li J."/>
            <person name="Curtis N.E."/>
            <person name="Altenburger A."/>
            <person name="Shibata T."/>
            <person name="Feng M."/>
            <person name="Maeda T."/>
            <person name="Schwartz J.A."/>
            <person name="Shigenobu S."/>
            <person name="Lundholm N."/>
            <person name="Nishiyama T."/>
            <person name="Yang H."/>
            <person name="Hasebe M."/>
            <person name="Li S."/>
            <person name="Pierce S.K."/>
            <person name="Wang J."/>
        </authorList>
    </citation>
    <scope>NUCLEOTIDE SEQUENCE [LARGE SCALE GENOMIC DNA]</scope>
    <source>
        <strain evidence="6">EC2010</strain>
        <tissue evidence="6">Whole organism of an adult</tissue>
    </source>
</reference>
<dbReference type="PANTHER" id="PTHR39490">
    <property type="entry name" value="ARRESTIN DOMAIN-CONTAINING PROTEIN D"/>
    <property type="match status" value="1"/>
</dbReference>
<dbReference type="SUPFAM" id="SSF57903">
    <property type="entry name" value="FYVE/PHD zinc finger"/>
    <property type="match status" value="1"/>
</dbReference>
<dbReference type="OrthoDB" id="660555at2759"/>
<evidence type="ECO:0000259" key="5">
    <source>
        <dbReference type="PROSITE" id="PS50178"/>
    </source>
</evidence>
<dbReference type="PROSITE" id="PS50178">
    <property type="entry name" value="ZF_FYVE"/>
    <property type="match status" value="1"/>
</dbReference>
<dbReference type="GO" id="GO:0008270">
    <property type="term" value="F:zinc ion binding"/>
    <property type="evidence" value="ECO:0007669"/>
    <property type="project" value="UniProtKB-KW"/>
</dbReference>
<dbReference type="Gene3D" id="2.30.29.160">
    <property type="entry name" value="Zinc finger FYVE domain-containing protein 21, C-terminal"/>
    <property type="match status" value="1"/>
</dbReference>
<dbReference type="STRING" id="188477.A0A3S1BYQ1"/>